<dbReference type="AlphaFoldDB" id="A0A1G6GQI5"/>
<dbReference type="OrthoDB" id="3401648at2"/>
<dbReference type="RefSeq" id="WP_092746715.1">
    <property type="nucleotide sequence ID" value="NZ_FMYL01000002.1"/>
</dbReference>
<evidence type="ECO:0008006" key="4">
    <source>
        <dbReference type="Google" id="ProtNLM"/>
    </source>
</evidence>
<feature type="region of interest" description="Disordered" evidence="1">
    <location>
        <begin position="1"/>
        <end position="23"/>
    </location>
</feature>
<keyword evidence="3" id="KW-1185">Reference proteome</keyword>
<evidence type="ECO:0000256" key="1">
    <source>
        <dbReference type="SAM" id="MobiDB-lite"/>
    </source>
</evidence>
<sequence length="117" mass="13108">MTCDHKHHTNHAHQHGEGCGHTAIQHNDHVDYLHDGHLHHPHESHVDEHVIEVDTNNPAQCTPDHVCAGHDKDHVHGPNCGHEAVPHGDHIDYLVDGHLHHPHGDHCDNHGKIEVIK</sequence>
<proteinExistence type="predicted"/>
<feature type="compositionally biased region" description="Basic residues" evidence="1">
    <location>
        <begin position="1"/>
        <end position="13"/>
    </location>
</feature>
<dbReference type="EMBL" id="FMYL01000002">
    <property type="protein sequence ID" value="SDB84169.1"/>
    <property type="molecule type" value="Genomic_DNA"/>
</dbReference>
<dbReference type="STRING" id="1219383.SAMN05421733_10210"/>
<gene>
    <name evidence="2" type="ORF">SAMN05421733_10210</name>
</gene>
<name>A0A1G6GQI5_9GAMM</name>
<protein>
    <recommendedName>
        <fullName evidence="4">Threonine dehydratase</fullName>
    </recommendedName>
</protein>
<accession>A0A1G6GQI5</accession>
<dbReference type="Proteomes" id="UP000242501">
    <property type="component" value="Unassembled WGS sequence"/>
</dbReference>
<evidence type="ECO:0000313" key="2">
    <source>
        <dbReference type="EMBL" id="SDB84169.1"/>
    </source>
</evidence>
<evidence type="ECO:0000313" key="3">
    <source>
        <dbReference type="Proteomes" id="UP000242501"/>
    </source>
</evidence>
<reference evidence="3" key="1">
    <citation type="submission" date="2016-09" db="EMBL/GenBank/DDBJ databases">
        <authorList>
            <person name="Varghese N."/>
            <person name="Submissions S."/>
        </authorList>
    </citation>
    <scope>NUCLEOTIDE SEQUENCE [LARGE SCALE GENOMIC DNA]</scope>
    <source>
        <strain evidence="3">ANC 4422</strain>
    </source>
</reference>
<organism evidence="2 3">
    <name type="scientific">Acinetobacter boissieri</name>
    <dbReference type="NCBI Taxonomy" id="1219383"/>
    <lineage>
        <taxon>Bacteria</taxon>
        <taxon>Pseudomonadati</taxon>
        <taxon>Pseudomonadota</taxon>
        <taxon>Gammaproteobacteria</taxon>
        <taxon>Moraxellales</taxon>
        <taxon>Moraxellaceae</taxon>
        <taxon>Acinetobacter</taxon>
    </lineage>
</organism>